<dbReference type="InterPro" id="IPR023753">
    <property type="entry name" value="FAD/NAD-binding_dom"/>
</dbReference>
<dbReference type="Gene3D" id="3.50.50.60">
    <property type="entry name" value="FAD/NAD(P)-binding domain"/>
    <property type="match status" value="2"/>
</dbReference>
<evidence type="ECO:0000256" key="1">
    <source>
        <dbReference type="ARBA" id="ARBA00001974"/>
    </source>
</evidence>
<evidence type="ECO:0000256" key="4">
    <source>
        <dbReference type="ARBA" id="ARBA00023002"/>
    </source>
</evidence>
<dbReference type="SUPFAM" id="SSF55424">
    <property type="entry name" value="FAD/NAD-linked reductases, dimerisation (C-terminal) domain"/>
    <property type="match status" value="1"/>
</dbReference>
<evidence type="ECO:0000259" key="5">
    <source>
        <dbReference type="Pfam" id="PF07992"/>
    </source>
</evidence>
<dbReference type="SUPFAM" id="SSF51905">
    <property type="entry name" value="FAD/NAD(P)-binding domain"/>
    <property type="match status" value="1"/>
</dbReference>
<keyword evidence="4" id="KW-0560">Oxidoreductase</keyword>
<evidence type="ECO:0000313" key="8">
    <source>
        <dbReference type="Proteomes" id="UP001161391"/>
    </source>
</evidence>
<sequence length="407" mass="44231">MPETHTLIIGASHAGAQAAVSLRQAGYEGRITLLGEETVPPYHRPPLSKDYLSGNKVESEILLRPAESYAEANIDLRLGVRAGAIDRKAKTVQTIDGDHIAYDHLVLATGARIRHLPIPGADSVHVHYLRDTKDVDAIRARVKPGKRAVIIGGGYIGLETAASLRKRGMDVTLLEAQPRILQRVTSEQMSDFYRRVHTEEGVEIIEDCMASKIAASDDQLTVTTSCGGRYDAHLVVIGIGVIPNTELAEFAGLEIGDGIKVNAYCQTSDPTIYAIGDVSHHYNPLYERHVRLESVPNATEQAKVVAAHIVGTLKPYSALPWFWSDQFDLKLQIAGLSEGFDEILVRGDPDGSRSFAAYYFKGARLLAVDAVNAPRDFMVAKMALSKGKTLDKTKLSGPDADLKSAVV</sequence>
<gene>
    <name evidence="7" type="ORF">GCM10007853_01650</name>
</gene>
<evidence type="ECO:0000256" key="2">
    <source>
        <dbReference type="ARBA" id="ARBA00022630"/>
    </source>
</evidence>
<dbReference type="RefSeq" id="WP_284386613.1">
    <property type="nucleotide sequence ID" value="NZ_BSNK01000001.1"/>
</dbReference>
<feature type="domain" description="FAD/NAD(P)-binding" evidence="5">
    <location>
        <begin position="5"/>
        <end position="302"/>
    </location>
</feature>
<evidence type="ECO:0000313" key="7">
    <source>
        <dbReference type="EMBL" id="GLQ22291.1"/>
    </source>
</evidence>
<dbReference type="PANTHER" id="PTHR43557">
    <property type="entry name" value="APOPTOSIS-INDUCING FACTOR 1"/>
    <property type="match status" value="1"/>
</dbReference>
<keyword evidence="2" id="KW-0285">Flavoprotein</keyword>
<dbReference type="PANTHER" id="PTHR43557:SF2">
    <property type="entry name" value="RIESKE DOMAIN-CONTAINING PROTEIN-RELATED"/>
    <property type="match status" value="1"/>
</dbReference>
<dbReference type="Proteomes" id="UP001161391">
    <property type="component" value="Unassembled WGS sequence"/>
</dbReference>
<keyword evidence="8" id="KW-1185">Reference proteome</keyword>
<feature type="domain" description="Reductase C-terminal" evidence="6">
    <location>
        <begin position="321"/>
        <end position="405"/>
    </location>
</feature>
<dbReference type="Pfam" id="PF07992">
    <property type="entry name" value="Pyr_redox_2"/>
    <property type="match status" value="1"/>
</dbReference>
<reference evidence="7" key="1">
    <citation type="journal article" date="2014" name="Int. J. Syst. Evol. Microbiol.">
        <title>Complete genome of a new Firmicutes species belonging to the dominant human colonic microbiota ('Ruminococcus bicirculans') reveals two chromosomes and a selective capacity to utilize plant glucans.</title>
        <authorList>
            <consortium name="NISC Comparative Sequencing Program"/>
            <person name="Wegmann U."/>
            <person name="Louis P."/>
            <person name="Goesmann A."/>
            <person name="Henrissat B."/>
            <person name="Duncan S.H."/>
            <person name="Flint H.J."/>
        </authorList>
    </citation>
    <scope>NUCLEOTIDE SEQUENCE</scope>
    <source>
        <strain evidence="7">NBRC 108219</strain>
    </source>
</reference>
<accession>A0ABQ5V435</accession>
<organism evidence="7 8">
    <name type="scientific">Algimonas ampicilliniresistens</name>
    <dbReference type="NCBI Taxonomy" id="1298735"/>
    <lineage>
        <taxon>Bacteria</taxon>
        <taxon>Pseudomonadati</taxon>
        <taxon>Pseudomonadota</taxon>
        <taxon>Alphaproteobacteria</taxon>
        <taxon>Maricaulales</taxon>
        <taxon>Robiginitomaculaceae</taxon>
        <taxon>Algimonas</taxon>
    </lineage>
</organism>
<dbReference type="Gene3D" id="3.30.390.30">
    <property type="match status" value="1"/>
</dbReference>
<dbReference type="EMBL" id="BSNK01000001">
    <property type="protein sequence ID" value="GLQ22291.1"/>
    <property type="molecule type" value="Genomic_DNA"/>
</dbReference>
<dbReference type="InterPro" id="IPR050446">
    <property type="entry name" value="FAD-oxidoreductase/Apoptosis"/>
</dbReference>
<comment type="caution">
    <text evidence="7">The sequence shown here is derived from an EMBL/GenBank/DDBJ whole genome shotgun (WGS) entry which is preliminary data.</text>
</comment>
<evidence type="ECO:0000256" key="3">
    <source>
        <dbReference type="ARBA" id="ARBA00022827"/>
    </source>
</evidence>
<dbReference type="InterPro" id="IPR028202">
    <property type="entry name" value="Reductase_C"/>
</dbReference>
<name>A0ABQ5V435_9PROT</name>
<protein>
    <submittedName>
        <fullName evidence="7">Ferredoxin reductase</fullName>
    </submittedName>
</protein>
<comment type="cofactor">
    <cofactor evidence="1">
        <name>FAD</name>
        <dbReference type="ChEBI" id="CHEBI:57692"/>
    </cofactor>
</comment>
<dbReference type="PRINTS" id="PR00411">
    <property type="entry name" value="PNDRDTASEI"/>
</dbReference>
<dbReference type="PRINTS" id="PR00368">
    <property type="entry name" value="FADPNR"/>
</dbReference>
<dbReference type="Pfam" id="PF14759">
    <property type="entry name" value="Reductase_C"/>
    <property type="match status" value="1"/>
</dbReference>
<reference evidence="7" key="2">
    <citation type="submission" date="2023-01" db="EMBL/GenBank/DDBJ databases">
        <title>Draft genome sequence of Algimonas ampicilliniresistens strain NBRC 108219.</title>
        <authorList>
            <person name="Sun Q."/>
            <person name="Mori K."/>
        </authorList>
    </citation>
    <scope>NUCLEOTIDE SEQUENCE</scope>
    <source>
        <strain evidence="7">NBRC 108219</strain>
    </source>
</reference>
<dbReference type="InterPro" id="IPR016156">
    <property type="entry name" value="FAD/NAD-linked_Rdtase_dimer_sf"/>
</dbReference>
<proteinExistence type="predicted"/>
<evidence type="ECO:0000259" key="6">
    <source>
        <dbReference type="Pfam" id="PF14759"/>
    </source>
</evidence>
<keyword evidence="3" id="KW-0274">FAD</keyword>
<dbReference type="InterPro" id="IPR036188">
    <property type="entry name" value="FAD/NAD-bd_sf"/>
</dbReference>